<comment type="caution">
    <text evidence="3">The sequence shown here is derived from an EMBL/GenBank/DDBJ whole genome shotgun (WGS) entry which is preliminary data.</text>
</comment>
<dbReference type="InterPro" id="IPR001005">
    <property type="entry name" value="SANT/Myb"/>
</dbReference>
<feature type="region of interest" description="Disordered" evidence="1">
    <location>
        <begin position="163"/>
        <end position="182"/>
    </location>
</feature>
<evidence type="ECO:0000313" key="4">
    <source>
        <dbReference type="Proteomes" id="UP000256690"/>
    </source>
</evidence>
<protein>
    <recommendedName>
        <fullName evidence="2">Myb-like domain-containing protein</fullName>
    </recommendedName>
</protein>
<dbReference type="PROSITE" id="PS50090">
    <property type="entry name" value="MYB_LIKE"/>
    <property type="match status" value="1"/>
</dbReference>
<dbReference type="STRING" id="1810919.A0A3D8RRD3"/>
<dbReference type="GeneID" id="38116870"/>
<dbReference type="RefSeq" id="XP_026602820.1">
    <property type="nucleotide sequence ID" value="XM_026748516.1"/>
</dbReference>
<dbReference type="InterPro" id="IPR009057">
    <property type="entry name" value="Homeodomain-like_sf"/>
</dbReference>
<name>A0A3D8RRD3_9EURO</name>
<proteinExistence type="predicted"/>
<evidence type="ECO:0000313" key="3">
    <source>
        <dbReference type="EMBL" id="RDW76508.1"/>
    </source>
</evidence>
<dbReference type="OrthoDB" id="5427780at2759"/>
<evidence type="ECO:0000259" key="2">
    <source>
        <dbReference type="PROSITE" id="PS50090"/>
    </source>
</evidence>
<reference evidence="3 4" key="1">
    <citation type="journal article" date="2018" name="IMA Fungus">
        <title>IMA Genome-F 9: Draft genome sequence of Annulohypoxylon stygium, Aspergillus mulundensis, Berkeleyomyces basicola (syn. Thielaviopsis basicola), Ceratocystis smalleyi, two Cercospora beticola strains, Coleophoma cylindrospora, Fusarium fracticaudum, Phialophora cf. hyalina, and Morchella septimelata.</title>
        <authorList>
            <person name="Wingfield B.D."/>
            <person name="Bills G.F."/>
            <person name="Dong Y."/>
            <person name="Huang W."/>
            <person name="Nel W.J."/>
            <person name="Swalarsk-Parry B.S."/>
            <person name="Vaghefi N."/>
            <person name="Wilken P.M."/>
            <person name="An Z."/>
            <person name="de Beer Z.W."/>
            <person name="De Vos L."/>
            <person name="Chen L."/>
            <person name="Duong T.A."/>
            <person name="Gao Y."/>
            <person name="Hammerbacher A."/>
            <person name="Kikkert J.R."/>
            <person name="Li Y."/>
            <person name="Li H."/>
            <person name="Li K."/>
            <person name="Li Q."/>
            <person name="Liu X."/>
            <person name="Ma X."/>
            <person name="Naidoo K."/>
            <person name="Pethybridge S.J."/>
            <person name="Sun J."/>
            <person name="Steenkamp E.T."/>
            <person name="van der Nest M.A."/>
            <person name="van Wyk S."/>
            <person name="Wingfield M.J."/>
            <person name="Xiong C."/>
            <person name="Yue Q."/>
            <person name="Zhang X."/>
        </authorList>
    </citation>
    <scope>NUCLEOTIDE SEQUENCE [LARGE SCALE GENOMIC DNA]</scope>
    <source>
        <strain evidence="3 4">DSM 5745</strain>
    </source>
</reference>
<dbReference type="Proteomes" id="UP000256690">
    <property type="component" value="Unassembled WGS sequence"/>
</dbReference>
<organism evidence="3 4">
    <name type="scientific">Aspergillus mulundensis</name>
    <dbReference type="NCBI Taxonomy" id="1810919"/>
    <lineage>
        <taxon>Eukaryota</taxon>
        <taxon>Fungi</taxon>
        <taxon>Dikarya</taxon>
        <taxon>Ascomycota</taxon>
        <taxon>Pezizomycotina</taxon>
        <taxon>Eurotiomycetes</taxon>
        <taxon>Eurotiomycetidae</taxon>
        <taxon>Eurotiales</taxon>
        <taxon>Aspergillaceae</taxon>
        <taxon>Aspergillus</taxon>
        <taxon>Aspergillus subgen. Nidulantes</taxon>
    </lineage>
</organism>
<gene>
    <name evidence="3" type="ORF">DSM5745_06500</name>
</gene>
<dbReference type="AlphaFoldDB" id="A0A3D8RRD3"/>
<dbReference type="EMBL" id="PVWQ01000007">
    <property type="protein sequence ID" value="RDW76508.1"/>
    <property type="molecule type" value="Genomic_DNA"/>
</dbReference>
<sequence length="244" mass="28851">MPVLVSNGKQYRMPLLPGNVRERPAYAVRNVHADRYEDLPITRPRRQRAYPAMRSALGATRRPLNSYHHSMAVIPSTTQGCLRWSSEDDKALRQLKASNVSWKRISTVMDGRPIAELKERWLDIRDGRHRVHEAYDLNDLYENDDDDWYFEEDYDEDYGRESRHVSFSPSLDEETDDSDYVPSKRSRTKKVYYLDDEFTLDEVLLLHRIAADWERDRLETICSRFNSKTGRHITRRQARSVLDE</sequence>
<feature type="domain" description="Myb-like" evidence="2">
    <location>
        <begin position="83"/>
        <end position="125"/>
    </location>
</feature>
<evidence type="ECO:0000256" key="1">
    <source>
        <dbReference type="SAM" id="MobiDB-lite"/>
    </source>
</evidence>
<accession>A0A3D8RRD3</accession>
<dbReference type="SUPFAM" id="SSF46689">
    <property type="entry name" value="Homeodomain-like"/>
    <property type="match status" value="1"/>
</dbReference>
<dbReference type="CDD" id="cd00167">
    <property type="entry name" value="SANT"/>
    <property type="match status" value="1"/>
</dbReference>
<keyword evidence="4" id="KW-1185">Reference proteome</keyword>